<organism evidence="1 2">
    <name type="scientific">Corynebacterium matruchotii</name>
    <dbReference type="NCBI Taxonomy" id="43768"/>
    <lineage>
        <taxon>Bacteria</taxon>
        <taxon>Bacillati</taxon>
        <taxon>Actinomycetota</taxon>
        <taxon>Actinomycetes</taxon>
        <taxon>Mycobacteriales</taxon>
        <taxon>Corynebacteriaceae</taxon>
        <taxon>Corynebacterium</taxon>
    </lineage>
</organism>
<proteinExistence type="predicted"/>
<dbReference type="Proteomes" id="UP000249886">
    <property type="component" value="Unassembled WGS sequence"/>
</dbReference>
<dbReference type="AlphaFoldDB" id="A0A448TJ96"/>
<evidence type="ECO:0000313" key="2">
    <source>
        <dbReference type="Proteomes" id="UP000249886"/>
    </source>
</evidence>
<accession>A0A448TJ96</accession>
<name>A0A448TJ96_9CORY</name>
<sequence>MAAENFMHFEETETVQFSNAFKVAGIQQLFAVTNDDDPHYIHHAAIVDSTPDDFEDLSLTAFVGEFFILFSQDERHAVLFSPTGDFKLIAGPREFLLSIYPDLHAQRNKFIDFAHAQLSYPHTIGYELGMQRAIRYMDWLN</sequence>
<gene>
    <name evidence="1" type="ORF">NCTC10254_01184</name>
</gene>
<reference evidence="1 2" key="1">
    <citation type="submission" date="2018-06" db="EMBL/GenBank/DDBJ databases">
        <authorList>
            <consortium name="Pathogen Informatics"/>
            <person name="Doyle S."/>
        </authorList>
    </citation>
    <scope>NUCLEOTIDE SEQUENCE [LARGE SCALE GENOMIC DNA]</scope>
    <source>
        <strain evidence="1 2">NCTC10254</strain>
    </source>
</reference>
<dbReference type="EMBL" id="UARK01000005">
    <property type="protein sequence ID" value="SPW28158.1"/>
    <property type="molecule type" value="Genomic_DNA"/>
</dbReference>
<evidence type="ECO:0000313" key="1">
    <source>
        <dbReference type="EMBL" id="SPW28158.1"/>
    </source>
</evidence>
<protein>
    <submittedName>
        <fullName evidence="1">Uncharacterized protein</fullName>
    </submittedName>
</protein>
<comment type="caution">
    <text evidence="1">The sequence shown here is derived from an EMBL/GenBank/DDBJ whole genome shotgun (WGS) entry which is preliminary data.</text>
</comment>